<dbReference type="PANTHER" id="PTHR30028">
    <property type="entry name" value="UPF0014 INNER MEMBRANE PROTEIN YBBM-RELATED"/>
    <property type="match status" value="1"/>
</dbReference>
<organism evidence="7">
    <name type="scientific">marine metagenome</name>
    <dbReference type="NCBI Taxonomy" id="408172"/>
    <lineage>
        <taxon>unclassified sequences</taxon>
        <taxon>metagenomes</taxon>
        <taxon>ecological metagenomes</taxon>
    </lineage>
</organism>
<evidence type="ECO:0000256" key="5">
    <source>
        <dbReference type="ARBA" id="ARBA00023136"/>
    </source>
</evidence>
<name>A0A382X594_9ZZZZ</name>
<comment type="subcellular location">
    <subcellularLocation>
        <location evidence="1">Membrane</location>
        <topology evidence="1">Multi-pass membrane protein</topology>
    </subcellularLocation>
</comment>
<dbReference type="GO" id="GO:0005886">
    <property type="term" value="C:plasma membrane"/>
    <property type="evidence" value="ECO:0007669"/>
    <property type="project" value="TreeGrafter"/>
</dbReference>
<evidence type="ECO:0000256" key="2">
    <source>
        <dbReference type="ARBA" id="ARBA00005268"/>
    </source>
</evidence>
<keyword evidence="3 6" id="KW-0812">Transmembrane</keyword>
<gene>
    <name evidence="7" type="ORF">METZ01_LOCUS418649</name>
</gene>
<keyword evidence="5 6" id="KW-0472">Membrane</keyword>
<evidence type="ECO:0000256" key="3">
    <source>
        <dbReference type="ARBA" id="ARBA00022692"/>
    </source>
</evidence>
<evidence type="ECO:0000256" key="1">
    <source>
        <dbReference type="ARBA" id="ARBA00004141"/>
    </source>
</evidence>
<dbReference type="Pfam" id="PF03649">
    <property type="entry name" value="UPF0014"/>
    <property type="match status" value="1"/>
</dbReference>
<proteinExistence type="inferred from homology"/>
<evidence type="ECO:0008006" key="8">
    <source>
        <dbReference type="Google" id="ProtNLM"/>
    </source>
</evidence>
<feature type="transmembrane region" description="Helical" evidence="6">
    <location>
        <begin position="12"/>
        <end position="35"/>
    </location>
</feature>
<keyword evidence="4 6" id="KW-1133">Transmembrane helix</keyword>
<feature type="non-terminal residue" evidence="7">
    <location>
        <position position="1"/>
    </location>
</feature>
<dbReference type="EMBL" id="UINC01164774">
    <property type="protein sequence ID" value="SVD65795.1"/>
    <property type="molecule type" value="Genomic_DNA"/>
</dbReference>
<evidence type="ECO:0000256" key="4">
    <source>
        <dbReference type="ARBA" id="ARBA00022989"/>
    </source>
</evidence>
<evidence type="ECO:0000313" key="7">
    <source>
        <dbReference type="EMBL" id="SVD65795.1"/>
    </source>
</evidence>
<sequence length="73" mass="7880">RAALIPITNSLFAVGLVSLPGMMTGQILSGISPLIAVRYQIMVMCMIFSAVGFSTALFLILIKPHLSELRSEE</sequence>
<reference evidence="7" key="1">
    <citation type="submission" date="2018-05" db="EMBL/GenBank/DDBJ databases">
        <authorList>
            <person name="Lanie J.A."/>
            <person name="Ng W.-L."/>
            <person name="Kazmierczak K.M."/>
            <person name="Andrzejewski T.M."/>
            <person name="Davidsen T.M."/>
            <person name="Wayne K.J."/>
            <person name="Tettelin H."/>
            <person name="Glass J.I."/>
            <person name="Rusch D."/>
            <person name="Podicherti R."/>
            <person name="Tsui H.-C.T."/>
            <person name="Winkler M.E."/>
        </authorList>
    </citation>
    <scope>NUCLEOTIDE SEQUENCE</scope>
</reference>
<dbReference type="InterPro" id="IPR005226">
    <property type="entry name" value="UPF0014_fam"/>
</dbReference>
<dbReference type="PANTHER" id="PTHR30028:SF0">
    <property type="entry name" value="PROTEIN ALUMINUM SENSITIVE 3"/>
    <property type="match status" value="1"/>
</dbReference>
<dbReference type="AlphaFoldDB" id="A0A382X594"/>
<evidence type="ECO:0000256" key="6">
    <source>
        <dbReference type="SAM" id="Phobius"/>
    </source>
</evidence>
<feature type="transmembrane region" description="Helical" evidence="6">
    <location>
        <begin position="41"/>
        <end position="62"/>
    </location>
</feature>
<accession>A0A382X594</accession>
<comment type="similarity">
    <text evidence="2">Belongs to the UPF0014 family.</text>
</comment>
<protein>
    <recommendedName>
        <fullName evidence="8">ABC transporter permease</fullName>
    </recommendedName>
</protein>